<sequence length="169" mass="19274">MATKGAKYGQTAAARKKNLKVDLTDKQRKEIREAFDLFDAEQTGEIDGKDLKVCLRALGFEPKKEDIKKMLQDIKSDDGRINFDQFLVLITSKMNEKDAHDEIQKAFRLFDADETGKISFQNLKRVANELGETLSDEELREMIEEADTNGDGEVDSSEFLRIMQKTGLY</sequence>
<keyword evidence="3" id="KW-0106">Calcium</keyword>
<dbReference type="GO" id="GO:0005509">
    <property type="term" value="F:calcium ion binding"/>
    <property type="evidence" value="ECO:0007669"/>
    <property type="project" value="InterPro"/>
</dbReference>
<name>A0A9X6NFW8_HYPEX</name>
<evidence type="ECO:0000256" key="3">
    <source>
        <dbReference type="ARBA" id="ARBA00022837"/>
    </source>
</evidence>
<dbReference type="SMART" id="SM00054">
    <property type="entry name" value="EFh"/>
    <property type="match status" value="4"/>
</dbReference>
<dbReference type="InterPro" id="IPR011992">
    <property type="entry name" value="EF-hand-dom_pair"/>
</dbReference>
<evidence type="ECO:0000313" key="6">
    <source>
        <dbReference type="Proteomes" id="UP000192578"/>
    </source>
</evidence>
<evidence type="ECO:0000256" key="2">
    <source>
        <dbReference type="ARBA" id="ARBA00022737"/>
    </source>
</evidence>
<dbReference type="EMBL" id="MTYJ01000324">
    <property type="protein sequence ID" value="OWA53475.1"/>
    <property type="molecule type" value="Genomic_DNA"/>
</dbReference>
<dbReference type="PANTHER" id="PTHR23048">
    <property type="entry name" value="MYOSIN LIGHT CHAIN 1, 3"/>
    <property type="match status" value="1"/>
</dbReference>
<dbReference type="Pfam" id="PF13499">
    <property type="entry name" value="EF-hand_7"/>
    <property type="match status" value="2"/>
</dbReference>
<dbReference type="PROSITE" id="PS50222">
    <property type="entry name" value="EF_HAND_2"/>
    <property type="match status" value="3"/>
</dbReference>
<dbReference type="Proteomes" id="UP000192578">
    <property type="component" value="Unassembled WGS sequence"/>
</dbReference>
<dbReference type="PANTHER" id="PTHR23048:SF59">
    <property type="entry name" value="EF-HAND SUPERFAMILY PROTEIN"/>
    <property type="match status" value="1"/>
</dbReference>
<keyword evidence="6" id="KW-1185">Reference proteome</keyword>
<gene>
    <name evidence="5" type="ORF">BV898_17903</name>
</gene>
<protein>
    <submittedName>
        <fullName evidence="5">Centrin-2</fullName>
    </submittedName>
</protein>
<dbReference type="GO" id="GO:0016460">
    <property type="term" value="C:myosin II complex"/>
    <property type="evidence" value="ECO:0007669"/>
    <property type="project" value="TreeGrafter"/>
</dbReference>
<evidence type="ECO:0000256" key="1">
    <source>
        <dbReference type="ARBA" id="ARBA00022723"/>
    </source>
</evidence>
<keyword evidence="1" id="KW-0479">Metal-binding</keyword>
<feature type="domain" description="EF-hand" evidence="4">
    <location>
        <begin position="134"/>
        <end position="169"/>
    </location>
</feature>
<dbReference type="OrthoDB" id="343296at2759"/>
<evidence type="ECO:0000259" key="4">
    <source>
        <dbReference type="PROSITE" id="PS50222"/>
    </source>
</evidence>
<dbReference type="CDD" id="cd00051">
    <property type="entry name" value="EFh"/>
    <property type="match status" value="2"/>
</dbReference>
<dbReference type="InterPro" id="IPR050230">
    <property type="entry name" value="CALM/Myosin/TropC-like"/>
</dbReference>
<feature type="domain" description="EF-hand" evidence="4">
    <location>
        <begin position="26"/>
        <end position="61"/>
    </location>
</feature>
<dbReference type="AlphaFoldDB" id="A0A9X6NFW8"/>
<keyword evidence="2" id="KW-0677">Repeat</keyword>
<dbReference type="InterPro" id="IPR018247">
    <property type="entry name" value="EF_Hand_1_Ca_BS"/>
</dbReference>
<dbReference type="FunFam" id="1.10.238.10:FF:000077">
    <property type="entry name" value="Centrin 1"/>
    <property type="match status" value="1"/>
</dbReference>
<evidence type="ECO:0000313" key="5">
    <source>
        <dbReference type="EMBL" id="OWA53475.1"/>
    </source>
</evidence>
<proteinExistence type="predicted"/>
<comment type="caution">
    <text evidence="5">The sequence shown here is derived from an EMBL/GenBank/DDBJ whole genome shotgun (WGS) entry which is preliminary data.</text>
</comment>
<accession>A0A9X6NFW8</accession>
<reference evidence="6" key="1">
    <citation type="submission" date="2017-01" db="EMBL/GenBank/DDBJ databases">
        <title>Comparative genomics of anhydrobiosis in the tardigrade Hypsibius dujardini.</title>
        <authorList>
            <person name="Yoshida Y."/>
            <person name="Koutsovoulos G."/>
            <person name="Laetsch D."/>
            <person name="Stevens L."/>
            <person name="Kumar S."/>
            <person name="Horikawa D."/>
            <person name="Ishino K."/>
            <person name="Komine S."/>
            <person name="Tomita M."/>
            <person name="Blaxter M."/>
            <person name="Arakawa K."/>
        </authorList>
    </citation>
    <scope>NUCLEOTIDE SEQUENCE [LARGE SCALE GENOMIC DNA]</scope>
    <source>
        <strain evidence="6">Z151</strain>
    </source>
</reference>
<organism evidence="5 6">
    <name type="scientific">Hypsibius exemplaris</name>
    <name type="common">Freshwater tardigrade</name>
    <dbReference type="NCBI Taxonomy" id="2072580"/>
    <lineage>
        <taxon>Eukaryota</taxon>
        <taxon>Metazoa</taxon>
        <taxon>Ecdysozoa</taxon>
        <taxon>Tardigrada</taxon>
        <taxon>Eutardigrada</taxon>
        <taxon>Parachela</taxon>
        <taxon>Hypsibioidea</taxon>
        <taxon>Hypsibiidae</taxon>
        <taxon>Hypsibius</taxon>
    </lineage>
</organism>
<dbReference type="Gene3D" id="1.10.238.10">
    <property type="entry name" value="EF-hand"/>
    <property type="match status" value="3"/>
</dbReference>
<dbReference type="PROSITE" id="PS00018">
    <property type="entry name" value="EF_HAND_1"/>
    <property type="match status" value="1"/>
</dbReference>
<dbReference type="InterPro" id="IPR002048">
    <property type="entry name" value="EF_hand_dom"/>
</dbReference>
<dbReference type="SUPFAM" id="SSF47473">
    <property type="entry name" value="EF-hand"/>
    <property type="match status" value="1"/>
</dbReference>
<feature type="domain" description="EF-hand" evidence="4">
    <location>
        <begin position="98"/>
        <end position="133"/>
    </location>
</feature>